<proteinExistence type="predicted"/>
<feature type="region of interest" description="Disordered" evidence="1">
    <location>
        <begin position="177"/>
        <end position="199"/>
    </location>
</feature>
<sequence length="911" mass="102318">MAEHIRNYDFMFKILLIGDTNTGKTKILCKYAGEDKINGNPSGKQTIGRVSKACTYPSTPGPVHNYCPNIGQHAKIIARIPVVFHALNDDLAWVFDRIKQKRAGFIGLVLLGGTSLIIFVLFISTRTNQISMLSYILDDISTSNSSDGVLLSASFLANNPNGTYPDKSPCYYTRLRKAPKKPDESASNDQKTAKCRKHEPSAKSCEEANKYFNNPNYDPLPRRCSTKNNEDICQVISNSSRELPDFKCDVTVCGGSLVSITKVDAKTGLVASWQDMDPFDVNKVKEMAKKALDEGFSFVFLRCSGFQQVLMFPPKRIQPTVPLKKRININIVVVDSVARTHFFRAMKRSVSAMREIIYDDTIPATVLDFEFFQGISMHTFDNIRPLFSGVTKGNDHFSNVVYTALHPLGIDVLYGNYKKHGYQTMFQEDLCWQDSWGIMLNNLQQHASGQAKWSDFQDVVRKHNVDHFGLTHFSCLVLRGYGRTNPYDYPSEICFNGLHYSKYFFRYIALLTREITQDPNAAPLISYQHFNTGHTPTGTRVTNDDEPLAQFLNAMANDPNTLTIVLSDHGHTRTSYASTDEGQNELYSPFLFMVLPNHVASLLGKQRVEALVKNQQRIFTTLDLHKALMSLHSTDKPSSDYKQAGIFAKIPADRTCSDLPLSPLARCRCEGWDETAEENSPRIKWLAEFAVGTLNDLIQEQYVKGLSDAQSIPGNCVRLLGKSFSSIRQRSKGKSKVTTFDLHVTAHASVPLTEDEVFKVAVSHGDGVYPALKSYSRHSLYNKFKNCADKQVDLKLCICSNKPRTSNTSQYMNEVISSNVFGSKSEVKDISGGCVFLITRSHDGLTLVYEVANLCPVKKQIVFEGSDYYVDISMKLPRTIDAEPNTVHFVISGVRRIMALSYLEFKTRVVR</sequence>
<dbReference type="OMA" id="GRERHNI"/>
<dbReference type="InterPro" id="IPR017850">
    <property type="entry name" value="Alkaline_phosphatase_core_sf"/>
</dbReference>
<gene>
    <name evidence="3" type="ORF">NEMVEDRAFT_v1g243752</name>
</gene>
<reference evidence="3 4" key="1">
    <citation type="journal article" date="2007" name="Science">
        <title>Sea anemone genome reveals ancestral eumetazoan gene repertoire and genomic organization.</title>
        <authorList>
            <person name="Putnam N.H."/>
            <person name="Srivastava M."/>
            <person name="Hellsten U."/>
            <person name="Dirks B."/>
            <person name="Chapman J."/>
            <person name="Salamov A."/>
            <person name="Terry A."/>
            <person name="Shapiro H."/>
            <person name="Lindquist E."/>
            <person name="Kapitonov V.V."/>
            <person name="Jurka J."/>
            <person name="Genikhovich G."/>
            <person name="Grigoriev I.V."/>
            <person name="Lucas S.M."/>
            <person name="Steele R.E."/>
            <person name="Finnerty J.R."/>
            <person name="Technau U."/>
            <person name="Martindale M.Q."/>
            <person name="Rokhsar D.S."/>
        </authorList>
    </citation>
    <scope>NUCLEOTIDE SEQUENCE [LARGE SCALE GENOMIC DNA]</scope>
    <source>
        <strain evidence="4">CH2 X CH6</strain>
    </source>
</reference>
<accession>A7S9H0</accession>
<keyword evidence="2" id="KW-1133">Transmembrane helix</keyword>
<dbReference type="PANTHER" id="PTHR10974">
    <property type="entry name" value="FI08016P-RELATED"/>
    <property type="match status" value="1"/>
</dbReference>
<dbReference type="PhylomeDB" id="A7S9H0"/>
<evidence type="ECO:0000256" key="2">
    <source>
        <dbReference type="SAM" id="Phobius"/>
    </source>
</evidence>
<dbReference type="Proteomes" id="UP000001593">
    <property type="component" value="Unassembled WGS sequence"/>
</dbReference>
<organism evidence="3 4">
    <name type="scientific">Nematostella vectensis</name>
    <name type="common">Starlet sea anemone</name>
    <dbReference type="NCBI Taxonomy" id="45351"/>
    <lineage>
        <taxon>Eukaryota</taxon>
        <taxon>Metazoa</taxon>
        <taxon>Cnidaria</taxon>
        <taxon>Anthozoa</taxon>
        <taxon>Hexacorallia</taxon>
        <taxon>Actiniaria</taxon>
        <taxon>Edwardsiidae</taxon>
        <taxon>Nematostella</taxon>
    </lineage>
</organism>
<dbReference type="HOGENOM" id="CLU_011616_0_0_1"/>
<dbReference type="InParanoid" id="A7S9H0"/>
<dbReference type="InterPro" id="IPR027417">
    <property type="entry name" value="P-loop_NTPase"/>
</dbReference>
<keyword evidence="2" id="KW-0812">Transmembrane</keyword>
<dbReference type="InterPro" id="IPR004245">
    <property type="entry name" value="DUF229"/>
</dbReference>
<dbReference type="SUPFAM" id="SSF53649">
    <property type="entry name" value="Alkaline phosphatase-like"/>
    <property type="match status" value="1"/>
</dbReference>
<evidence type="ECO:0000256" key="1">
    <source>
        <dbReference type="SAM" id="MobiDB-lite"/>
    </source>
</evidence>
<dbReference type="SUPFAM" id="SSF52540">
    <property type="entry name" value="P-loop containing nucleoside triphosphate hydrolases"/>
    <property type="match status" value="1"/>
</dbReference>
<dbReference type="AlphaFoldDB" id="A7S9H0"/>
<dbReference type="PANTHER" id="PTHR10974:SF39">
    <property type="entry name" value="E2F TRANSCRIPTION FACTOR CC-MB DOMAIN-CONTAINING PROTEIN"/>
    <property type="match status" value="1"/>
</dbReference>
<evidence type="ECO:0000313" key="3">
    <source>
        <dbReference type="EMBL" id="EDO39670.1"/>
    </source>
</evidence>
<protein>
    <submittedName>
        <fullName evidence="3">Uncharacterized protein</fullName>
    </submittedName>
</protein>
<feature type="transmembrane region" description="Helical" evidence="2">
    <location>
        <begin position="103"/>
        <end position="123"/>
    </location>
</feature>
<dbReference type="Gene3D" id="3.40.720.10">
    <property type="entry name" value="Alkaline Phosphatase, subunit A"/>
    <property type="match status" value="1"/>
</dbReference>
<name>A7S9H0_NEMVE</name>
<dbReference type="Pfam" id="PF02995">
    <property type="entry name" value="DUF229"/>
    <property type="match status" value="1"/>
</dbReference>
<keyword evidence="4" id="KW-1185">Reference proteome</keyword>
<evidence type="ECO:0000313" key="4">
    <source>
        <dbReference type="Proteomes" id="UP000001593"/>
    </source>
</evidence>
<keyword evidence="2" id="KW-0472">Membrane</keyword>
<dbReference type="EMBL" id="DS469603">
    <property type="protein sequence ID" value="EDO39670.1"/>
    <property type="molecule type" value="Genomic_DNA"/>
</dbReference>
<dbReference type="FunFam" id="3.40.720.10:FF:000117">
    <property type="entry name" value="Predicted protein"/>
    <property type="match status" value="1"/>
</dbReference>